<geneLocation type="mitochondrion" evidence="1"/>
<name>A0A117NIY5_PICGL</name>
<proteinExistence type="predicted"/>
<accession>A0A117NIY5</accession>
<keyword evidence="1" id="KW-0496">Mitochondrion</keyword>
<gene>
    <name evidence="1" type="ORF">ABT39_MTgene474</name>
</gene>
<reference evidence="1" key="1">
    <citation type="journal article" date="2015" name="Genome Biol. Evol.">
        <title>Organellar Genomes of White Spruce (Picea glauca): Assembly and Annotation.</title>
        <authorList>
            <person name="Jackman S.D."/>
            <person name="Warren R.L."/>
            <person name="Gibb E.A."/>
            <person name="Vandervalk B.P."/>
            <person name="Mohamadi H."/>
            <person name="Chu J."/>
            <person name="Raymond A."/>
            <person name="Pleasance S."/>
            <person name="Coope R."/>
            <person name="Wildung M.R."/>
            <person name="Ritland C.E."/>
            <person name="Bousquet J."/>
            <person name="Jones S.J."/>
            <person name="Bohlmann J."/>
            <person name="Birol I."/>
        </authorList>
    </citation>
    <scope>NUCLEOTIDE SEQUENCE [LARGE SCALE GENOMIC DNA]</scope>
    <source>
        <tissue evidence="1">Flushing bud</tissue>
    </source>
</reference>
<dbReference type="EMBL" id="LKAM01000001">
    <property type="protein sequence ID" value="KUM50630.1"/>
    <property type="molecule type" value="Genomic_DNA"/>
</dbReference>
<protein>
    <submittedName>
        <fullName evidence="1">Uncharacterized protein</fullName>
    </submittedName>
</protein>
<comment type="caution">
    <text evidence="1">The sequence shown here is derived from an EMBL/GenBank/DDBJ whole genome shotgun (WGS) entry which is preliminary data.</text>
</comment>
<sequence length="45" mass="5130">MNDALLTMHPLMKIRRQTLSSVTLGRQCQSGRWVALGYSTWLPVI</sequence>
<evidence type="ECO:0000313" key="1">
    <source>
        <dbReference type="EMBL" id="KUM50630.1"/>
    </source>
</evidence>
<organism evidence="1">
    <name type="scientific">Picea glauca</name>
    <name type="common">White spruce</name>
    <name type="synonym">Pinus glauca</name>
    <dbReference type="NCBI Taxonomy" id="3330"/>
    <lineage>
        <taxon>Eukaryota</taxon>
        <taxon>Viridiplantae</taxon>
        <taxon>Streptophyta</taxon>
        <taxon>Embryophyta</taxon>
        <taxon>Tracheophyta</taxon>
        <taxon>Spermatophyta</taxon>
        <taxon>Pinopsida</taxon>
        <taxon>Pinidae</taxon>
        <taxon>Conifers I</taxon>
        <taxon>Pinales</taxon>
        <taxon>Pinaceae</taxon>
        <taxon>Picea</taxon>
    </lineage>
</organism>
<dbReference type="AlphaFoldDB" id="A0A117NIY5"/>